<dbReference type="Proteomes" id="UP000437562">
    <property type="component" value="Unassembled WGS sequence"/>
</dbReference>
<dbReference type="AlphaFoldDB" id="A0A653WEW8"/>
<dbReference type="EMBL" id="CABWMC010000023">
    <property type="protein sequence ID" value="VXC17286.1"/>
    <property type="molecule type" value="Genomic_DNA"/>
</dbReference>
<feature type="domain" description="YokE-like PH" evidence="1">
    <location>
        <begin position="67"/>
        <end position="163"/>
    </location>
</feature>
<reference evidence="2 3" key="1">
    <citation type="submission" date="2019-10" db="EMBL/GenBank/DDBJ databases">
        <authorList>
            <person name="Karimi E."/>
        </authorList>
    </citation>
    <scope>NUCLEOTIDE SEQUENCE [LARGE SCALE GENOMIC DNA]</scope>
    <source>
        <strain evidence="2">Bacillus sp. 71</strain>
    </source>
</reference>
<protein>
    <submittedName>
        <fullName evidence="2">PlcR-regulated protein PRP2 (Modular protein)</fullName>
    </submittedName>
</protein>
<sequence>MLIVSLNHLVPFSFKNNIGTIKLRISKTLNMQHYILRIFSLLIQYPYIYIKGMYTMNPILTAAKQLLHKEEKILSTLKCSLTDYINTHKVPYPGMLLATNRRLLFFSQYKNTLIAEFEYEKIVSIETKRRIFDKKIIFYYEDEYITVGYITSSNIEEFIDLLQRKCKTSTDS</sequence>
<proteinExistence type="predicted"/>
<name>A0A653WEW8_BACMY</name>
<dbReference type="InterPro" id="IPR039519">
    <property type="entry name" value="YokE-like_PH"/>
</dbReference>
<evidence type="ECO:0000313" key="3">
    <source>
        <dbReference type="Proteomes" id="UP000437562"/>
    </source>
</evidence>
<gene>
    <name evidence="2" type="ORF">BACI71_30146</name>
</gene>
<organism evidence="2 3">
    <name type="scientific">Bacillus mycoides</name>
    <dbReference type="NCBI Taxonomy" id="1405"/>
    <lineage>
        <taxon>Bacteria</taxon>
        <taxon>Bacillati</taxon>
        <taxon>Bacillota</taxon>
        <taxon>Bacilli</taxon>
        <taxon>Bacillales</taxon>
        <taxon>Bacillaceae</taxon>
        <taxon>Bacillus</taxon>
        <taxon>Bacillus cereus group</taxon>
    </lineage>
</organism>
<evidence type="ECO:0000259" key="1">
    <source>
        <dbReference type="Pfam" id="PF14470"/>
    </source>
</evidence>
<evidence type="ECO:0000313" key="2">
    <source>
        <dbReference type="EMBL" id="VXC17286.1"/>
    </source>
</evidence>
<dbReference type="Pfam" id="PF14470">
    <property type="entry name" value="bPH_3"/>
    <property type="match status" value="1"/>
</dbReference>
<accession>A0A653WEW8</accession>